<evidence type="ECO:0000313" key="4">
    <source>
        <dbReference type="WBParaSite" id="nRc.2.0.1.t29438-RA"/>
    </source>
</evidence>
<dbReference type="AlphaFoldDB" id="A0A915JTL4"/>
<organism evidence="3 4">
    <name type="scientific">Romanomermis culicivorax</name>
    <name type="common">Nematode worm</name>
    <dbReference type="NCBI Taxonomy" id="13658"/>
    <lineage>
        <taxon>Eukaryota</taxon>
        <taxon>Metazoa</taxon>
        <taxon>Ecdysozoa</taxon>
        <taxon>Nematoda</taxon>
        <taxon>Enoplea</taxon>
        <taxon>Dorylaimia</taxon>
        <taxon>Mermithida</taxon>
        <taxon>Mermithoidea</taxon>
        <taxon>Mermithidae</taxon>
        <taxon>Romanomermis</taxon>
    </lineage>
</organism>
<sequence>MTKVSYSLKIPSSKSHNDMQLLAIAKDSIWRHLSLILSIISLILIISVIIYLYKNGKIDRDDVDDKYLYQKVLSKLSESMVIVNSITAIIMDPKNSTDPVNHGSSTTSNYQTSTVGTSPTTTSNVIVENSTVQEEKEAKKHDETLVIDKSWIQKTVSSIQQFFQSWF</sequence>
<feature type="transmembrane region" description="Helical" evidence="2">
    <location>
        <begin position="29"/>
        <end position="53"/>
    </location>
</feature>
<keyword evidence="2" id="KW-0812">Transmembrane</keyword>
<keyword evidence="2" id="KW-0472">Membrane</keyword>
<evidence type="ECO:0000256" key="1">
    <source>
        <dbReference type="SAM" id="MobiDB-lite"/>
    </source>
</evidence>
<feature type="region of interest" description="Disordered" evidence="1">
    <location>
        <begin position="97"/>
        <end position="119"/>
    </location>
</feature>
<accession>A0A915JTL4</accession>
<keyword evidence="2" id="KW-1133">Transmembrane helix</keyword>
<protein>
    <submittedName>
        <fullName evidence="4">Uncharacterized protein</fullName>
    </submittedName>
</protein>
<proteinExistence type="predicted"/>
<keyword evidence="3" id="KW-1185">Reference proteome</keyword>
<dbReference type="WBParaSite" id="nRc.2.0.1.t29438-RA">
    <property type="protein sequence ID" value="nRc.2.0.1.t29438-RA"/>
    <property type="gene ID" value="nRc.2.0.1.g29438"/>
</dbReference>
<evidence type="ECO:0000256" key="2">
    <source>
        <dbReference type="SAM" id="Phobius"/>
    </source>
</evidence>
<dbReference type="Proteomes" id="UP000887565">
    <property type="component" value="Unplaced"/>
</dbReference>
<name>A0A915JTL4_ROMCU</name>
<reference evidence="4" key="1">
    <citation type="submission" date="2022-11" db="UniProtKB">
        <authorList>
            <consortium name="WormBaseParasite"/>
        </authorList>
    </citation>
    <scope>IDENTIFICATION</scope>
</reference>
<evidence type="ECO:0000313" key="3">
    <source>
        <dbReference type="Proteomes" id="UP000887565"/>
    </source>
</evidence>
<feature type="compositionally biased region" description="Polar residues" evidence="1">
    <location>
        <begin position="97"/>
        <end position="111"/>
    </location>
</feature>